<dbReference type="InterPro" id="IPR016192">
    <property type="entry name" value="APOBEC/CMP_deaminase_Zn-bd"/>
</dbReference>
<dbReference type="InterPro" id="IPR002125">
    <property type="entry name" value="CMP_dCMP_dom"/>
</dbReference>
<protein>
    <submittedName>
        <fullName evidence="4">tRNA(Adenine34) deaminase</fullName>
        <ecNumber evidence="4">3.5.4.33</ecNumber>
    </submittedName>
</protein>
<dbReference type="GO" id="GO:0008270">
    <property type="term" value="F:zinc ion binding"/>
    <property type="evidence" value="ECO:0007669"/>
    <property type="project" value="InterPro"/>
</dbReference>
<dbReference type="Pfam" id="PF00383">
    <property type="entry name" value="dCMP_cyt_deam_1"/>
    <property type="match status" value="1"/>
</dbReference>
<dbReference type="PROSITE" id="PS51747">
    <property type="entry name" value="CYT_DCMP_DEAMINASES_2"/>
    <property type="match status" value="1"/>
</dbReference>
<keyword evidence="4" id="KW-0378">Hydrolase</keyword>
<dbReference type="CDD" id="cd01285">
    <property type="entry name" value="nucleoside_deaminase"/>
    <property type="match status" value="1"/>
</dbReference>
<gene>
    <name evidence="4" type="ORF">HNR65_000148</name>
</gene>
<evidence type="ECO:0000256" key="2">
    <source>
        <dbReference type="ARBA" id="ARBA00022833"/>
    </source>
</evidence>
<dbReference type="AlphaFoldDB" id="A0A7W0C647"/>
<feature type="domain" description="CMP/dCMP-type deaminase" evidence="3">
    <location>
        <begin position="5"/>
        <end position="133"/>
    </location>
</feature>
<dbReference type="InterPro" id="IPR016193">
    <property type="entry name" value="Cytidine_deaminase-like"/>
</dbReference>
<organism evidence="4 5">
    <name type="scientific">Desulfosalsimonas propionicica</name>
    <dbReference type="NCBI Taxonomy" id="332175"/>
    <lineage>
        <taxon>Bacteria</taxon>
        <taxon>Pseudomonadati</taxon>
        <taxon>Thermodesulfobacteriota</taxon>
        <taxon>Desulfobacteria</taxon>
        <taxon>Desulfobacterales</taxon>
        <taxon>Desulfosalsimonadaceae</taxon>
        <taxon>Desulfosalsimonas</taxon>
    </lineage>
</organism>
<dbReference type="Proteomes" id="UP000525298">
    <property type="component" value="Unassembled WGS sequence"/>
</dbReference>
<dbReference type="GO" id="GO:0052717">
    <property type="term" value="F:tRNA-specific adenosine-34 deaminase activity"/>
    <property type="evidence" value="ECO:0007669"/>
    <property type="project" value="UniProtKB-EC"/>
</dbReference>
<dbReference type="PANTHER" id="PTHR11079">
    <property type="entry name" value="CYTOSINE DEAMINASE FAMILY MEMBER"/>
    <property type="match status" value="1"/>
</dbReference>
<name>A0A7W0C647_9BACT</name>
<keyword evidence="5" id="KW-1185">Reference proteome</keyword>
<proteinExistence type="predicted"/>
<sequence length="182" mass="20010">MNHQKADEIYMQAALDQAQQALDAGEFPVGCVIAGPGGVIAGGGRSRSRQQRPSEIDHAEINTLKQFYELPYTGDPRQLSIYATLEPCLMCFAAILIAGIGRIVYAYEDVMGGGTACKIDNLPPLYRDAGVRVVSNMMRRQSLDLFSRFFSDPENTYLCHSMLAAYTLAQKPGGRPSLFPRE</sequence>
<evidence type="ECO:0000256" key="1">
    <source>
        <dbReference type="ARBA" id="ARBA00022723"/>
    </source>
</evidence>
<reference evidence="4 5" key="1">
    <citation type="submission" date="2020-07" db="EMBL/GenBank/DDBJ databases">
        <title>Genomic Encyclopedia of Type Strains, Phase IV (KMG-IV): sequencing the most valuable type-strain genomes for metagenomic binning, comparative biology and taxonomic classification.</title>
        <authorList>
            <person name="Goeker M."/>
        </authorList>
    </citation>
    <scope>NUCLEOTIDE SEQUENCE [LARGE SCALE GENOMIC DNA]</scope>
    <source>
        <strain evidence="4 5">DSM 17721</strain>
    </source>
</reference>
<keyword evidence="1" id="KW-0479">Metal-binding</keyword>
<dbReference type="RefSeq" id="WP_181549534.1">
    <property type="nucleotide sequence ID" value="NZ_JACDUS010000001.1"/>
</dbReference>
<evidence type="ECO:0000313" key="4">
    <source>
        <dbReference type="EMBL" id="MBA2879841.1"/>
    </source>
</evidence>
<accession>A0A7W0C647</accession>
<dbReference type="PROSITE" id="PS00903">
    <property type="entry name" value="CYT_DCMP_DEAMINASES_1"/>
    <property type="match status" value="1"/>
</dbReference>
<comment type="caution">
    <text evidence="4">The sequence shown here is derived from an EMBL/GenBank/DDBJ whole genome shotgun (WGS) entry which is preliminary data.</text>
</comment>
<dbReference type="GO" id="GO:0002100">
    <property type="term" value="P:tRNA wobble adenosine to inosine editing"/>
    <property type="evidence" value="ECO:0007669"/>
    <property type="project" value="InterPro"/>
</dbReference>
<evidence type="ECO:0000259" key="3">
    <source>
        <dbReference type="PROSITE" id="PS51747"/>
    </source>
</evidence>
<dbReference type="EMBL" id="JACDUS010000001">
    <property type="protein sequence ID" value="MBA2879841.1"/>
    <property type="molecule type" value="Genomic_DNA"/>
</dbReference>
<dbReference type="SUPFAM" id="SSF53927">
    <property type="entry name" value="Cytidine deaminase-like"/>
    <property type="match status" value="1"/>
</dbReference>
<dbReference type="EC" id="3.5.4.33" evidence="4"/>
<evidence type="ECO:0000313" key="5">
    <source>
        <dbReference type="Proteomes" id="UP000525298"/>
    </source>
</evidence>
<keyword evidence="2" id="KW-0862">Zinc</keyword>
<dbReference type="Gene3D" id="3.40.140.10">
    <property type="entry name" value="Cytidine Deaminase, domain 2"/>
    <property type="match status" value="1"/>
</dbReference>
<dbReference type="PANTHER" id="PTHR11079:SF179">
    <property type="entry name" value="TRNA(ADENINE(34)) DEAMINASE, CHLOROPLASTIC"/>
    <property type="match status" value="1"/>
</dbReference>